<organism evidence="1 2">
    <name type="scientific">Clostridium beijerinckii</name>
    <name type="common">Clostridium MP</name>
    <dbReference type="NCBI Taxonomy" id="1520"/>
    <lineage>
        <taxon>Bacteria</taxon>
        <taxon>Bacillati</taxon>
        <taxon>Bacillota</taxon>
        <taxon>Clostridia</taxon>
        <taxon>Eubacteriales</taxon>
        <taxon>Clostridiaceae</taxon>
        <taxon>Clostridium</taxon>
    </lineage>
</organism>
<evidence type="ECO:0000313" key="2">
    <source>
        <dbReference type="Proteomes" id="UP001194098"/>
    </source>
</evidence>
<sequence length="39" mass="4480">MLDKYNLKMPHAVYSGENSLENIKTILLENKVNKLAVFT</sequence>
<gene>
    <name evidence="1" type="ORF">HGI39_28820</name>
</gene>
<evidence type="ECO:0000313" key="1">
    <source>
        <dbReference type="EMBL" id="MBC2478594.1"/>
    </source>
</evidence>
<proteinExistence type="predicted"/>
<dbReference type="EMBL" id="JABAGV010000580">
    <property type="protein sequence ID" value="MBC2478594.1"/>
    <property type="molecule type" value="Genomic_DNA"/>
</dbReference>
<dbReference type="Proteomes" id="UP001194098">
    <property type="component" value="Unassembled WGS sequence"/>
</dbReference>
<accession>A0AAW3WI65</accession>
<comment type="caution">
    <text evidence="1">The sequence shown here is derived from an EMBL/GenBank/DDBJ whole genome shotgun (WGS) entry which is preliminary data.</text>
</comment>
<feature type="non-terminal residue" evidence="1">
    <location>
        <position position="39"/>
    </location>
</feature>
<reference evidence="1" key="1">
    <citation type="submission" date="2020-04" db="EMBL/GenBank/DDBJ databases">
        <authorList>
            <person name="Brown S."/>
        </authorList>
    </citation>
    <scope>NUCLEOTIDE SEQUENCE</scope>
    <source>
        <strain evidence="1">DJ015</strain>
    </source>
</reference>
<reference evidence="1" key="2">
    <citation type="journal article" date="2022" name="Nat. Biotechnol.">
        <title>Carbon-negative production of acetone and isopropanol by gas fermentation at industrial pilot scale.</title>
        <authorList>
            <person name="Liew F.E."/>
            <person name="Nogle R."/>
            <person name="Abdalla T."/>
            <person name="Rasor B.J."/>
            <person name="Canter C."/>
            <person name="Jensen R.O."/>
            <person name="Wang L."/>
            <person name="Strutz J."/>
            <person name="Chirania P."/>
            <person name="De Tissera S."/>
            <person name="Mueller A.P."/>
            <person name="Ruan Z."/>
            <person name="Gao A."/>
            <person name="Tran L."/>
            <person name="Engle N.L."/>
            <person name="Bromley J.C."/>
            <person name="Daniell J."/>
            <person name="Conrado R."/>
            <person name="Tschaplinski T.J."/>
            <person name="Giannone R.J."/>
            <person name="Hettich R.L."/>
            <person name="Karim A.S."/>
            <person name="Simpson S.D."/>
            <person name="Brown S.D."/>
            <person name="Leang C."/>
            <person name="Jewett M.C."/>
            <person name="Kopke M."/>
        </authorList>
    </citation>
    <scope>NUCLEOTIDE SEQUENCE</scope>
    <source>
        <strain evidence="1">DJ015</strain>
    </source>
</reference>
<name>A0AAW3WI65_CLOBE</name>
<dbReference type="AlphaFoldDB" id="A0AAW3WI65"/>
<protein>
    <submittedName>
        <fullName evidence="1">Alcohol dehydrogenase</fullName>
    </submittedName>
</protein>